<comment type="caution">
    <text evidence="1">The sequence shown here is derived from an EMBL/GenBank/DDBJ whole genome shotgun (WGS) entry which is preliminary data.</text>
</comment>
<keyword evidence="2" id="KW-1185">Reference proteome</keyword>
<name>A0ABQ4S0K2_9HYPH</name>
<accession>A0ABQ4S0K2</accession>
<dbReference type="Proteomes" id="UP001055125">
    <property type="component" value="Unassembled WGS sequence"/>
</dbReference>
<sequence>MSDQTKLPPIIEPWRIIAIILAVATAMMFVHSVTPTQAEAVSAQPALLRAR</sequence>
<protein>
    <submittedName>
        <fullName evidence="1">Uncharacterized protein</fullName>
    </submittedName>
</protein>
<evidence type="ECO:0000313" key="2">
    <source>
        <dbReference type="Proteomes" id="UP001055125"/>
    </source>
</evidence>
<reference evidence="1" key="2">
    <citation type="submission" date="2021-08" db="EMBL/GenBank/DDBJ databases">
        <authorList>
            <person name="Tani A."/>
            <person name="Ola A."/>
            <person name="Ogura Y."/>
            <person name="Katsura K."/>
            <person name="Hayashi T."/>
        </authorList>
    </citation>
    <scope>NUCLEOTIDE SEQUENCE</scope>
    <source>
        <strain evidence="1">DSM 19015</strain>
    </source>
</reference>
<evidence type="ECO:0000313" key="1">
    <source>
        <dbReference type="EMBL" id="GJD96160.1"/>
    </source>
</evidence>
<gene>
    <name evidence="1" type="ORF">OCOJLMKI_3378</name>
</gene>
<proteinExistence type="predicted"/>
<organism evidence="1 2">
    <name type="scientific">Methylobacterium iners</name>
    <dbReference type="NCBI Taxonomy" id="418707"/>
    <lineage>
        <taxon>Bacteria</taxon>
        <taxon>Pseudomonadati</taxon>
        <taxon>Pseudomonadota</taxon>
        <taxon>Alphaproteobacteria</taxon>
        <taxon>Hyphomicrobiales</taxon>
        <taxon>Methylobacteriaceae</taxon>
        <taxon>Methylobacterium</taxon>
    </lineage>
</organism>
<reference evidence="1" key="1">
    <citation type="journal article" date="2021" name="Front. Microbiol.">
        <title>Comprehensive Comparative Genomics and Phenotyping of Methylobacterium Species.</title>
        <authorList>
            <person name="Alessa O."/>
            <person name="Ogura Y."/>
            <person name="Fujitani Y."/>
            <person name="Takami H."/>
            <person name="Hayashi T."/>
            <person name="Sahin N."/>
            <person name="Tani A."/>
        </authorList>
    </citation>
    <scope>NUCLEOTIDE SEQUENCE</scope>
    <source>
        <strain evidence="1">DSM 19015</strain>
    </source>
</reference>
<dbReference type="EMBL" id="BPQP01000056">
    <property type="protein sequence ID" value="GJD96160.1"/>
    <property type="molecule type" value="Genomic_DNA"/>
</dbReference>
<dbReference type="RefSeq" id="WP_238245274.1">
    <property type="nucleotide sequence ID" value="NZ_BPQP01000056.1"/>
</dbReference>